<feature type="chain" id="PRO_5046974104" description="Fibronectin type III domain-containing protein" evidence="1">
    <location>
        <begin position="29"/>
        <end position="326"/>
    </location>
</feature>
<gene>
    <name evidence="2" type="ORF">IEZ25_15125</name>
</gene>
<dbReference type="EMBL" id="JACXYY010000006">
    <property type="protein sequence ID" value="MBD3915954.1"/>
    <property type="molecule type" value="Genomic_DNA"/>
</dbReference>
<dbReference type="Proteomes" id="UP000649289">
    <property type="component" value="Unassembled WGS sequence"/>
</dbReference>
<name>A0ABR8MIR8_9ACTN</name>
<protein>
    <recommendedName>
        <fullName evidence="4">Fibronectin type III domain-containing protein</fullName>
    </recommendedName>
</protein>
<organism evidence="2 3">
    <name type="scientific">Nocardioides hwasunensis</name>
    <dbReference type="NCBI Taxonomy" id="397258"/>
    <lineage>
        <taxon>Bacteria</taxon>
        <taxon>Bacillati</taxon>
        <taxon>Actinomycetota</taxon>
        <taxon>Actinomycetes</taxon>
        <taxon>Propionibacteriales</taxon>
        <taxon>Nocardioidaceae</taxon>
        <taxon>Nocardioides</taxon>
    </lineage>
</organism>
<evidence type="ECO:0000313" key="3">
    <source>
        <dbReference type="Proteomes" id="UP000649289"/>
    </source>
</evidence>
<evidence type="ECO:0000256" key="1">
    <source>
        <dbReference type="SAM" id="SignalP"/>
    </source>
</evidence>
<evidence type="ECO:0008006" key="4">
    <source>
        <dbReference type="Google" id="ProtNLM"/>
    </source>
</evidence>
<sequence length="326" mass="34176">MLRSCLPPGLALVVATGMLALVAPPAHAGTVHAAVDLVRSERPGTLRLAGWAFDDAAPSSPLAVHVYVGGPAGSGAPGYVVGSTDQPRQDVADVYGVGPNQGIDRTVAVSQHGPQAVYVYFLGPTQTVDLPQGVVTIADVPPETAITAGPPVEGTDTSVAFAFRADEPSTFRCRLDQAAWEPCTSPAAHTVAVGAHTFEVVATNAAGTVDPSPAAYAFTVVAPAPPPPPAPPSPPPPPPAEPRITVTLKALKKSRLRIDVDPNLNPSNYRLTIQRKRGRSWRPVSYTQTLGPKDRMTVTLTRGRYRVVVPRQHGMAGTSATIRLKR</sequence>
<comment type="caution">
    <text evidence="2">The sequence shown here is derived from an EMBL/GenBank/DDBJ whole genome shotgun (WGS) entry which is preliminary data.</text>
</comment>
<keyword evidence="1" id="KW-0732">Signal</keyword>
<evidence type="ECO:0000313" key="2">
    <source>
        <dbReference type="EMBL" id="MBD3915954.1"/>
    </source>
</evidence>
<feature type="signal peptide" evidence="1">
    <location>
        <begin position="1"/>
        <end position="28"/>
    </location>
</feature>
<dbReference type="RefSeq" id="WP_191200285.1">
    <property type="nucleotide sequence ID" value="NZ_BAAAPA010000006.1"/>
</dbReference>
<reference evidence="2 3" key="1">
    <citation type="submission" date="2020-09" db="EMBL/GenBank/DDBJ databases">
        <title>novel species in genus Nocardioides.</title>
        <authorList>
            <person name="Zhang G."/>
        </authorList>
    </citation>
    <scope>NUCLEOTIDE SEQUENCE [LARGE SCALE GENOMIC DNA]</scope>
    <source>
        <strain evidence="2 3">19197</strain>
    </source>
</reference>
<accession>A0ABR8MIR8</accession>
<keyword evidence="3" id="KW-1185">Reference proteome</keyword>
<proteinExistence type="predicted"/>